<evidence type="ECO:0000256" key="5">
    <source>
        <dbReference type="ARBA" id="ARBA00023242"/>
    </source>
</evidence>
<keyword evidence="6" id="KW-0175">Coiled coil</keyword>
<keyword evidence="9" id="KW-1185">Reference proteome</keyword>
<dbReference type="Pfam" id="PF03754">
    <property type="entry name" value="At2g31720-like"/>
    <property type="match status" value="1"/>
</dbReference>
<comment type="caution">
    <text evidence="8">The sequence shown here is derived from an EMBL/GenBank/DDBJ whole genome shotgun (WGS) entry which is preliminary data.</text>
</comment>
<feature type="compositionally biased region" description="Basic and acidic residues" evidence="7">
    <location>
        <begin position="13"/>
        <end position="27"/>
    </location>
</feature>
<comment type="subcellular location">
    <subcellularLocation>
        <location evidence="1">Nucleus</location>
    </subcellularLocation>
</comment>
<evidence type="ECO:0000256" key="6">
    <source>
        <dbReference type="SAM" id="Coils"/>
    </source>
</evidence>
<feature type="compositionally biased region" description="Polar residues" evidence="7">
    <location>
        <begin position="1"/>
        <end position="10"/>
    </location>
</feature>
<accession>A0AAN8Y7H9</accession>
<keyword evidence="3" id="KW-0238">DNA-binding</keyword>
<dbReference type="Proteomes" id="UP001371456">
    <property type="component" value="Unassembled WGS sequence"/>
</dbReference>
<evidence type="ECO:0000256" key="3">
    <source>
        <dbReference type="ARBA" id="ARBA00023125"/>
    </source>
</evidence>
<dbReference type="InterPro" id="IPR005508">
    <property type="entry name" value="At2g31720-like"/>
</dbReference>
<evidence type="ECO:0000313" key="8">
    <source>
        <dbReference type="EMBL" id="KAK6781601.1"/>
    </source>
</evidence>
<keyword evidence="5" id="KW-0539">Nucleus</keyword>
<sequence length="380" mass="44281">MVQENNTNSEFIDGIKDDDQCESRSKSINDSSSSCVTHECVTIEEISLEDEEKEAELKREKREELNQYYIKRNKEKKEAELIRKVKEKRKNEVCVDAIEHLYYLIPCRKRSKIHRESRYKCTSSLIVREENEFSDTVQDFEVPILPKIESLSMITTEPIEKIQDFEVPIIPKIESLSVISEPIEKIQDFEVPVIPKIESLSVITTEPIEKVQEKAEKIKKMVLFNRQNRVSQAVLPEELKNKIQELGVSISEVSLVIEKPLYSTDLSDKHMRLSIPVKQVVNPDDFLNAQEKEILDTRDSCNRMSKIKFNLIEPSLEVCNIHLAKWSMNSSSSYVLLNDWMSVHQRNGLKVNMMVQLWFFRKDENRWLALVVVPDDQCSS</sequence>
<organism evidence="8 9">
    <name type="scientific">Solanum bulbocastanum</name>
    <name type="common">Wild potato</name>
    <dbReference type="NCBI Taxonomy" id="147425"/>
    <lineage>
        <taxon>Eukaryota</taxon>
        <taxon>Viridiplantae</taxon>
        <taxon>Streptophyta</taxon>
        <taxon>Embryophyta</taxon>
        <taxon>Tracheophyta</taxon>
        <taxon>Spermatophyta</taxon>
        <taxon>Magnoliopsida</taxon>
        <taxon>eudicotyledons</taxon>
        <taxon>Gunneridae</taxon>
        <taxon>Pentapetalae</taxon>
        <taxon>asterids</taxon>
        <taxon>lamiids</taxon>
        <taxon>Solanales</taxon>
        <taxon>Solanaceae</taxon>
        <taxon>Solanoideae</taxon>
        <taxon>Solaneae</taxon>
        <taxon>Solanum</taxon>
    </lineage>
</organism>
<dbReference type="EMBL" id="JBANQN010000008">
    <property type="protein sequence ID" value="KAK6781601.1"/>
    <property type="molecule type" value="Genomic_DNA"/>
</dbReference>
<proteinExistence type="predicted"/>
<evidence type="ECO:0000256" key="1">
    <source>
        <dbReference type="ARBA" id="ARBA00004123"/>
    </source>
</evidence>
<evidence type="ECO:0000256" key="2">
    <source>
        <dbReference type="ARBA" id="ARBA00023015"/>
    </source>
</evidence>
<dbReference type="PANTHER" id="PTHR31541:SF62">
    <property type="entry name" value="TF-B3 DOMAIN-CONTAINING PROTEIN"/>
    <property type="match status" value="1"/>
</dbReference>
<dbReference type="Gene3D" id="2.40.330.10">
    <property type="entry name" value="DNA-binding pseudobarrel domain"/>
    <property type="match status" value="1"/>
</dbReference>
<dbReference type="InterPro" id="IPR015300">
    <property type="entry name" value="DNA-bd_pseudobarrel_sf"/>
</dbReference>
<evidence type="ECO:0000256" key="4">
    <source>
        <dbReference type="ARBA" id="ARBA00023163"/>
    </source>
</evidence>
<keyword evidence="4" id="KW-0804">Transcription</keyword>
<dbReference type="PANTHER" id="PTHR31541">
    <property type="entry name" value="B3 DOMAIN PLANT PROTEIN-RELATED"/>
    <property type="match status" value="1"/>
</dbReference>
<name>A0AAN8Y7H9_SOLBU</name>
<dbReference type="GO" id="GO:0003677">
    <property type="term" value="F:DNA binding"/>
    <property type="evidence" value="ECO:0007669"/>
    <property type="project" value="UniProtKB-KW"/>
</dbReference>
<gene>
    <name evidence="8" type="ORF">RDI58_019397</name>
</gene>
<evidence type="ECO:0000256" key="7">
    <source>
        <dbReference type="SAM" id="MobiDB-lite"/>
    </source>
</evidence>
<protein>
    <recommendedName>
        <fullName evidence="10">B3 domain-containing protein</fullName>
    </recommendedName>
</protein>
<keyword evidence="2" id="KW-0805">Transcription regulation</keyword>
<evidence type="ECO:0008006" key="10">
    <source>
        <dbReference type="Google" id="ProtNLM"/>
    </source>
</evidence>
<dbReference type="GO" id="GO:0005634">
    <property type="term" value="C:nucleus"/>
    <property type="evidence" value="ECO:0007669"/>
    <property type="project" value="UniProtKB-SubCell"/>
</dbReference>
<reference evidence="8 9" key="1">
    <citation type="submission" date="2024-02" db="EMBL/GenBank/DDBJ databases">
        <title>de novo genome assembly of Solanum bulbocastanum strain 11H21.</title>
        <authorList>
            <person name="Hosaka A.J."/>
        </authorList>
    </citation>
    <scope>NUCLEOTIDE SEQUENCE [LARGE SCALE GENOMIC DNA]</scope>
    <source>
        <tissue evidence="8">Young leaves</tissue>
    </source>
</reference>
<evidence type="ECO:0000313" key="9">
    <source>
        <dbReference type="Proteomes" id="UP001371456"/>
    </source>
</evidence>
<feature type="coiled-coil region" evidence="6">
    <location>
        <begin position="43"/>
        <end position="91"/>
    </location>
</feature>
<feature type="region of interest" description="Disordered" evidence="7">
    <location>
        <begin position="1"/>
        <end position="32"/>
    </location>
</feature>
<dbReference type="SUPFAM" id="SSF101936">
    <property type="entry name" value="DNA-binding pseudobarrel domain"/>
    <property type="match status" value="1"/>
</dbReference>
<dbReference type="AlphaFoldDB" id="A0AAN8Y7H9"/>